<dbReference type="InterPro" id="IPR050482">
    <property type="entry name" value="Sensor_HK_TwoCompSys"/>
</dbReference>
<keyword evidence="7" id="KW-1185">Reference proteome</keyword>
<feature type="transmembrane region" description="Helical" evidence="4">
    <location>
        <begin position="161"/>
        <end position="181"/>
    </location>
</feature>
<dbReference type="RefSeq" id="WP_131595872.1">
    <property type="nucleotide sequence ID" value="NZ_SJSL01000002.1"/>
</dbReference>
<keyword evidence="2" id="KW-0418">Kinase</keyword>
<dbReference type="Gene3D" id="3.30.565.10">
    <property type="entry name" value="Histidine kinase-like ATPase, C-terminal domain"/>
    <property type="match status" value="1"/>
</dbReference>
<dbReference type="OrthoDB" id="613787at2"/>
<dbReference type="InterPro" id="IPR011712">
    <property type="entry name" value="Sig_transdc_His_kin_sub3_dim/P"/>
</dbReference>
<dbReference type="GO" id="GO:0046983">
    <property type="term" value="F:protein dimerization activity"/>
    <property type="evidence" value="ECO:0007669"/>
    <property type="project" value="InterPro"/>
</dbReference>
<feature type="transmembrane region" description="Helical" evidence="4">
    <location>
        <begin position="32"/>
        <end position="52"/>
    </location>
</feature>
<evidence type="ECO:0000256" key="2">
    <source>
        <dbReference type="ARBA" id="ARBA00022777"/>
    </source>
</evidence>
<feature type="transmembrane region" description="Helical" evidence="4">
    <location>
        <begin position="72"/>
        <end position="91"/>
    </location>
</feature>
<evidence type="ECO:0000256" key="1">
    <source>
        <dbReference type="ARBA" id="ARBA00022679"/>
    </source>
</evidence>
<evidence type="ECO:0000259" key="5">
    <source>
        <dbReference type="PROSITE" id="PS50109"/>
    </source>
</evidence>
<dbReference type="InterPro" id="IPR036890">
    <property type="entry name" value="HATPase_C_sf"/>
</dbReference>
<organism evidence="6 7">
    <name type="scientific">Pedobacter psychroterrae</name>
    <dbReference type="NCBI Taxonomy" id="2530453"/>
    <lineage>
        <taxon>Bacteria</taxon>
        <taxon>Pseudomonadati</taxon>
        <taxon>Bacteroidota</taxon>
        <taxon>Sphingobacteriia</taxon>
        <taxon>Sphingobacteriales</taxon>
        <taxon>Sphingobacteriaceae</taxon>
        <taxon>Pedobacter</taxon>
    </lineage>
</organism>
<protein>
    <recommendedName>
        <fullName evidence="5">Histidine kinase domain-containing protein</fullName>
    </recommendedName>
</protein>
<name>A0A4R0NKA0_9SPHI</name>
<dbReference type="InterPro" id="IPR003594">
    <property type="entry name" value="HATPase_dom"/>
</dbReference>
<evidence type="ECO:0000313" key="6">
    <source>
        <dbReference type="EMBL" id="TCD01180.1"/>
    </source>
</evidence>
<dbReference type="PANTHER" id="PTHR24421">
    <property type="entry name" value="NITRATE/NITRITE SENSOR PROTEIN NARX-RELATED"/>
    <property type="match status" value="1"/>
</dbReference>
<evidence type="ECO:0000256" key="4">
    <source>
        <dbReference type="SAM" id="Phobius"/>
    </source>
</evidence>
<feature type="transmembrane region" description="Helical" evidence="4">
    <location>
        <begin position="193"/>
        <end position="214"/>
    </location>
</feature>
<dbReference type="Proteomes" id="UP000293347">
    <property type="component" value="Unassembled WGS sequence"/>
</dbReference>
<dbReference type="AlphaFoldDB" id="A0A4R0NKA0"/>
<feature type="domain" description="Histidine kinase" evidence="5">
    <location>
        <begin position="254"/>
        <end position="447"/>
    </location>
</feature>
<keyword evidence="3" id="KW-0902">Two-component regulatory system</keyword>
<accession>A0A4R0NKA0</accession>
<dbReference type="Gene3D" id="1.20.5.1930">
    <property type="match status" value="1"/>
</dbReference>
<keyword evidence="4" id="KW-1133">Transmembrane helix</keyword>
<feature type="transmembrane region" description="Helical" evidence="4">
    <location>
        <begin position="130"/>
        <end position="149"/>
    </location>
</feature>
<evidence type="ECO:0000313" key="7">
    <source>
        <dbReference type="Proteomes" id="UP000293347"/>
    </source>
</evidence>
<keyword evidence="4" id="KW-0472">Membrane</keyword>
<dbReference type="InterPro" id="IPR011623">
    <property type="entry name" value="7TMR_DISM_rcpt_extracell_dom1"/>
</dbReference>
<dbReference type="SUPFAM" id="SSF55874">
    <property type="entry name" value="ATPase domain of HSP90 chaperone/DNA topoisomerase II/histidine kinase"/>
    <property type="match status" value="1"/>
</dbReference>
<gene>
    <name evidence="6" type="ORF">EZ437_10470</name>
</gene>
<comment type="caution">
    <text evidence="6">The sequence shown here is derived from an EMBL/GenBank/DDBJ whole genome shotgun (WGS) entry which is preliminary data.</text>
</comment>
<dbReference type="PROSITE" id="PS50109">
    <property type="entry name" value="HIS_KIN"/>
    <property type="match status" value="1"/>
</dbReference>
<reference evidence="6 7" key="1">
    <citation type="submission" date="2019-02" db="EMBL/GenBank/DDBJ databases">
        <title>Pedobacter sp. RP-1-14 sp. nov., isolated from Arctic soil.</title>
        <authorList>
            <person name="Dahal R.H."/>
        </authorList>
    </citation>
    <scope>NUCLEOTIDE SEQUENCE [LARGE SCALE GENOMIC DNA]</scope>
    <source>
        <strain evidence="6 7">RP-1-14</strain>
    </source>
</reference>
<dbReference type="Pfam" id="PF07695">
    <property type="entry name" value="7TMR-DISM_7TM"/>
    <property type="match status" value="1"/>
</dbReference>
<evidence type="ECO:0000256" key="3">
    <source>
        <dbReference type="ARBA" id="ARBA00023012"/>
    </source>
</evidence>
<keyword evidence="4" id="KW-0812">Transmembrane</keyword>
<sequence length="448" mass="50227">MLDLLHALLIGTMCYQFIFMLLQWYVFRRKDYLYYITYMGCTLLFLVIRIDANSPFLPFHISGMAEEYLDQPLIIFAFWMYIRFGYHFLNLKENQPGIYKATLRLEWIFMAYIVIKCIIIPLGLSPQISSSIYLAVTVLITGLAGPLMYKLLRQRNLLNNFLVVGSVCVTLGGLSGSVYAFCTGQLGEKNMAVYVGLELAILIELLLLNTGLVIKNKHIQQEIIDTQQELIGQLRQTDILRTNLSSMQSKLSADLHDNIGAGLSSISIYSEIARQKLELQPASAAQVLRMIGTTAAEVIGEMKDTIWFIQPMNSTFGQMIDRLRQYAEPLCVEKEIKLLMIADEQAAMETLTLVQNKNIFLILKEGINNALKHADANAISLHIGIVASLMQIKITDNGKGMGSQTDRPDGNGLKNIQKRISDINGTLTIKSDMGQGTEILIKVPVSEI</sequence>
<dbReference type="Pfam" id="PF02518">
    <property type="entry name" value="HATPase_c"/>
    <property type="match status" value="1"/>
</dbReference>
<proteinExistence type="predicted"/>
<feature type="transmembrane region" description="Helical" evidence="4">
    <location>
        <begin position="103"/>
        <end position="124"/>
    </location>
</feature>
<dbReference type="GO" id="GO:0016020">
    <property type="term" value="C:membrane"/>
    <property type="evidence" value="ECO:0007669"/>
    <property type="project" value="InterPro"/>
</dbReference>
<feature type="transmembrane region" description="Helical" evidence="4">
    <location>
        <begin position="6"/>
        <end position="25"/>
    </location>
</feature>
<dbReference type="Pfam" id="PF07730">
    <property type="entry name" value="HisKA_3"/>
    <property type="match status" value="1"/>
</dbReference>
<dbReference type="InterPro" id="IPR005467">
    <property type="entry name" value="His_kinase_dom"/>
</dbReference>
<keyword evidence="1" id="KW-0808">Transferase</keyword>
<dbReference type="CDD" id="cd16917">
    <property type="entry name" value="HATPase_UhpB-NarQ-NarX-like"/>
    <property type="match status" value="1"/>
</dbReference>
<dbReference type="EMBL" id="SJSL01000002">
    <property type="protein sequence ID" value="TCD01180.1"/>
    <property type="molecule type" value="Genomic_DNA"/>
</dbReference>
<dbReference type="GO" id="GO:0000155">
    <property type="term" value="F:phosphorelay sensor kinase activity"/>
    <property type="evidence" value="ECO:0007669"/>
    <property type="project" value="InterPro"/>
</dbReference>